<keyword evidence="4" id="KW-0560">Oxidoreductase</keyword>
<keyword evidence="5" id="KW-0408">Iron</keyword>
<name>A0A9P7RV10_9AGAR</name>
<evidence type="ECO:0000256" key="6">
    <source>
        <dbReference type="SAM" id="MobiDB-lite"/>
    </source>
</evidence>
<feature type="compositionally biased region" description="Polar residues" evidence="6">
    <location>
        <begin position="10"/>
        <end position="28"/>
    </location>
</feature>
<keyword evidence="2" id="KW-0479">Metal-binding</keyword>
<gene>
    <name evidence="7" type="ORF">E1B28_011893</name>
</gene>
<keyword evidence="8" id="KW-1185">Reference proteome</keyword>
<dbReference type="SUPFAM" id="SSF51197">
    <property type="entry name" value="Clavaminate synthase-like"/>
    <property type="match status" value="1"/>
</dbReference>
<sequence>MAPVEDKKNTSPNDIQQLKTISEQSTLSIPGLPSDDGDTTYKYAELDELNSKSLHAIALEWIGNDRKTRDCEEQEGKRKKVRGARFQITPTDSETFYRKFVTPSSPPLHRDTDVHLFIGTTAVCGRHNLLAVLSILHQKPFTQGATCCATRYTTRSSVQVSKLTLRGCKPAVHSAVMQADGTRAAGLAVRREPIETVHPHFRVHPVAGWKSVFVNPGLTRHIVSVPKAESDAILFQQIATNPYYQLQPNDDIFF</sequence>
<feature type="region of interest" description="Disordered" evidence="6">
    <location>
        <begin position="1"/>
        <end position="34"/>
    </location>
</feature>
<evidence type="ECO:0000313" key="8">
    <source>
        <dbReference type="Proteomes" id="UP001049176"/>
    </source>
</evidence>
<dbReference type="InterPro" id="IPR042098">
    <property type="entry name" value="TauD-like_sf"/>
</dbReference>
<dbReference type="InterPro" id="IPR051323">
    <property type="entry name" value="AtsK-like"/>
</dbReference>
<dbReference type="PANTHER" id="PTHR30468:SF31">
    <property type="entry name" value="ALPHA-KETOGLUTARATE-DEPENDENT SULFONATE DIOXYGENASE-RELATED"/>
    <property type="match status" value="1"/>
</dbReference>
<evidence type="ECO:0000313" key="7">
    <source>
        <dbReference type="EMBL" id="KAG7090296.1"/>
    </source>
</evidence>
<dbReference type="GO" id="GO:0046872">
    <property type="term" value="F:metal ion binding"/>
    <property type="evidence" value="ECO:0007669"/>
    <property type="project" value="UniProtKB-KW"/>
</dbReference>
<evidence type="ECO:0000256" key="2">
    <source>
        <dbReference type="ARBA" id="ARBA00022723"/>
    </source>
</evidence>
<dbReference type="PANTHER" id="PTHR30468">
    <property type="entry name" value="ALPHA-KETOGLUTARATE-DEPENDENT SULFONATE DIOXYGENASE"/>
    <property type="match status" value="1"/>
</dbReference>
<dbReference type="KEGG" id="more:E1B28_011893"/>
<dbReference type="GO" id="GO:0005737">
    <property type="term" value="C:cytoplasm"/>
    <property type="evidence" value="ECO:0007669"/>
    <property type="project" value="TreeGrafter"/>
</dbReference>
<dbReference type="GO" id="GO:0016706">
    <property type="term" value="F:2-oxoglutarate-dependent dioxygenase activity"/>
    <property type="evidence" value="ECO:0007669"/>
    <property type="project" value="TreeGrafter"/>
</dbReference>
<accession>A0A9P7RV10</accession>
<dbReference type="Gene3D" id="3.60.130.10">
    <property type="entry name" value="Clavaminate synthase-like"/>
    <property type="match status" value="1"/>
</dbReference>
<comment type="similarity">
    <text evidence="1">Belongs to the TfdA dioxygenase family.</text>
</comment>
<comment type="caution">
    <text evidence="7">The sequence shown here is derived from an EMBL/GenBank/DDBJ whole genome shotgun (WGS) entry which is preliminary data.</text>
</comment>
<evidence type="ECO:0000256" key="4">
    <source>
        <dbReference type="ARBA" id="ARBA00023002"/>
    </source>
</evidence>
<dbReference type="AlphaFoldDB" id="A0A9P7RV10"/>
<dbReference type="OrthoDB" id="2666779at2759"/>
<proteinExistence type="inferred from homology"/>
<dbReference type="RefSeq" id="XP_043006766.1">
    <property type="nucleotide sequence ID" value="XM_043156951.1"/>
</dbReference>
<evidence type="ECO:0000256" key="5">
    <source>
        <dbReference type="ARBA" id="ARBA00023004"/>
    </source>
</evidence>
<reference evidence="7" key="1">
    <citation type="journal article" date="2021" name="Genome Biol. Evol.">
        <title>The assembled and annotated genome of the fairy-ring fungus Marasmius oreades.</title>
        <authorList>
            <person name="Hiltunen M."/>
            <person name="Ament-Velasquez S.L."/>
            <person name="Johannesson H."/>
        </authorList>
    </citation>
    <scope>NUCLEOTIDE SEQUENCE</scope>
    <source>
        <strain evidence="7">03SP1</strain>
    </source>
</reference>
<protein>
    <submittedName>
        <fullName evidence="7">Uncharacterized protein</fullName>
    </submittedName>
</protein>
<dbReference type="GeneID" id="66080968"/>
<organism evidence="7 8">
    <name type="scientific">Marasmius oreades</name>
    <name type="common">fairy-ring Marasmius</name>
    <dbReference type="NCBI Taxonomy" id="181124"/>
    <lineage>
        <taxon>Eukaryota</taxon>
        <taxon>Fungi</taxon>
        <taxon>Dikarya</taxon>
        <taxon>Basidiomycota</taxon>
        <taxon>Agaricomycotina</taxon>
        <taxon>Agaricomycetes</taxon>
        <taxon>Agaricomycetidae</taxon>
        <taxon>Agaricales</taxon>
        <taxon>Marasmiineae</taxon>
        <taxon>Marasmiaceae</taxon>
        <taxon>Marasmius</taxon>
    </lineage>
</organism>
<dbReference type="EMBL" id="CM032187">
    <property type="protein sequence ID" value="KAG7090296.1"/>
    <property type="molecule type" value="Genomic_DNA"/>
</dbReference>
<dbReference type="Proteomes" id="UP001049176">
    <property type="component" value="Chromosome 7"/>
</dbReference>
<evidence type="ECO:0000256" key="3">
    <source>
        <dbReference type="ARBA" id="ARBA00022964"/>
    </source>
</evidence>
<evidence type="ECO:0000256" key="1">
    <source>
        <dbReference type="ARBA" id="ARBA00005896"/>
    </source>
</evidence>
<keyword evidence="3" id="KW-0223">Dioxygenase</keyword>